<gene>
    <name evidence="1" type="ORF">LOK49_LG12G02019</name>
</gene>
<sequence>MLQAALDWACGPGKVDCSPLLQGQPCYEPDNVIAHATYAFDTYYHKMAMADGTCNFNGVAAITTTDPSHGSCRFPGSGGRNGTSINGTSLAPSSNSTTSGSPSQYVNYGDNALLRSVADKRVVVRFWSASVCGCSSPCRFYGVIKWKLNGLELV</sequence>
<keyword evidence="2" id="KW-1185">Reference proteome</keyword>
<accession>A0ACC0FWR4</accession>
<dbReference type="EMBL" id="CM045770">
    <property type="protein sequence ID" value="KAI7993105.1"/>
    <property type="molecule type" value="Genomic_DNA"/>
</dbReference>
<dbReference type="Proteomes" id="UP001060215">
    <property type="component" value="Chromosome 13"/>
</dbReference>
<proteinExistence type="predicted"/>
<organism evidence="1 2">
    <name type="scientific">Camellia lanceoleosa</name>
    <dbReference type="NCBI Taxonomy" id="1840588"/>
    <lineage>
        <taxon>Eukaryota</taxon>
        <taxon>Viridiplantae</taxon>
        <taxon>Streptophyta</taxon>
        <taxon>Embryophyta</taxon>
        <taxon>Tracheophyta</taxon>
        <taxon>Spermatophyta</taxon>
        <taxon>Magnoliopsida</taxon>
        <taxon>eudicotyledons</taxon>
        <taxon>Gunneridae</taxon>
        <taxon>Pentapetalae</taxon>
        <taxon>asterids</taxon>
        <taxon>Ericales</taxon>
        <taxon>Theaceae</taxon>
        <taxon>Camellia</taxon>
    </lineage>
</organism>
<reference evidence="1 2" key="1">
    <citation type="journal article" date="2022" name="Plant J.">
        <title>Chromosome-level genome of Camellia lanceoleosa provides a valuable resource for understanding genome evolution and self-incompatibility.</title>
        <authorList>
            <person name="Gong W."/>
            <person name="Xiao S."/>
            <person name="Wang L."/>
            <person name="Liao Z."/>
            <person name="Chang Y."/>
            <person name="Mo W."/>
            <person name="Hu G."/>
            <person name="Li W."/>
            <person name="Zhao G."/>
            <person name="Zhu H."/>
            <person name="Hu X."/>
            <person name="Ji K."/>
            <person name="Xiang X."/>
            <person name="Song Q."/>
            <person name="Yuan D."/>
            <person name="Jin S."/>
            <person name="Zhang L."/>
        </authorList>
    </citation>
    <scope>NUCLEOTIDE SEQUENCE [LARGE SCALE GENOMIC DNA]</scope>
    <source>
        <strain evidence="1">SQ_2022a</strain>
    </source>
</reference>
<evidence type="ECO:0000313" key="1">
    <source>
        <dbReference type="EMBL" id="KAI7993105.1"/>
    </source>
</evidence>
<protein>
    <submittedName>
        <fullName evidence="1">Glucan endo-1,3-beta-glucosidase 2</fullName>
    </submittedName>
</protein>
<comment type="caution">
    <text evidence="1">The sequence shown here is derived from an EMBL/GenBank/DDBJ whole genome shotgun (WGS) entry which is preliminary data.</text>
</comment>
<evidence type="ECO:0000313" key="2">
    <source>
        <dbReference type="Proteomes" id="UP001060215"/>
    </source>
</evidence>
<name>A0ACC0FWR4_9ERIC</name>